<dbReference type="Gene3D" id="2.30.110.10">
    <property type="entry name" value="Electron Transport, Fmn-binding Protein, Chain A"/>
    <property type="match status" value="1"/>
</dbReference>
<dbReference type="EMBL" id="JAUEDK010000002">
    <property type="protein sequence ID" value="MDN0073510.1"/>
    <property type="molecule type" value="Genomic_DNA"/>
</dbReference>
<dbReference type="GO" id="GO:0004733">
    <property type="term" value="F:pyridoxamine phosphate oxidase activity"/>
    <property type="evidence" value="ECO:0007669"/>
    <property type="project" value="UniProtKB-EC"/>
</dbReference>
<gene>
    <name evidence="3" type="ORF">QU481_01170</name>
</gene>
<proteinExistence type="predicted"/>
<dbReference type="PANTHER" id="PTHR35176:SF6">
    <property type="entry name" value="HEME OXYGENASE HI_0854-RELATED"/>
    <property type="match status" value="1"/>
</dbReference>
<protein>
    <submittedName>
        <fullName evidence="3">Pyridoxamine 5'-phosphate oxidase family protein</fullName>
        <ecNumber evidence="3">1.-.-.-</ecNumber>
        <ecNumber evidence="3">1.4.3.5</ecNumber>
    </submittedName>
</protein>
<evidence type="ECO:0000256" key="1">
    <source>
        <dbReference type="ARBA" id="ARBA00023002"/>
    </source>
</evidence>
<dbReference type="RefSeq" id="WP_289828035.1">
    <property type="nucleotide sequence ID" value="NZ_JAUEDK010000002.1"/>
</dbReference>
<dbReference type="InterPro" id="IPR052019">
    <property type="entry name" value="F420H2_bilvrd_red/Heme_oxyg"/>
</dbReference>
<comment type="caution">
    <text evidence="3">The sequence shown here is derived from an EMBL/GenBank/DDBJ whole genome shotgun (WGS) entry which is preliminary data.</text>
</comment>
<dbReference type="SUPFAM" id="SSF50475">
    <property type="entry name" value="FMN-binding split barrel"/>
    <property type="match status" value="1"/>
</dbReference>
<evidence type="ECO:0000313" key="3">
    <source>
        <dbReference type="EMBL" id="MDN0073510.1"/>
    </source>
</evidence>
<dbReference type="EC" id="1.-.-.-" evidence="3"/>
<name>A0ABT7XI95_9NEIS</name>
<evidence type="ECO:0000259" key="2">
    <source>
        <dbReference type="Pfam" id="PF01243"/>
    </source>
</evidence>
<dbReference type="PANTHER" id="PTHR35176">
    <property type="entry name" value="HEME OXYGENASE HI_0854-RELATED"/>
    <property type="match status" value="1"/>
</dbReference>
<dbReference type="Pfam" id="PF01243">
    <property type="entry name" value="PNPOx_N"/>
    <property type="match status" value="1"/>
</dbReference>
<organism evidence="3 4">
    <name type="scientific">Crenobacter oryzisoli</name>
    <dbReference type="NCBI Taxonomy" id="3056844"/>
    <lineage>
        <taxon>Bacteria</taxon>
        <taxon>Pseudomonadati</taxon>
        <taxon>Pseudomonadota</taxon>
        <taxon>Betaproteobacteria</taxon>
        <taxon>Neisseriales</taxon>
        <taxon>Neisseriaceae</taxon>
        <taxon>Crenobacter</taxon>
    </lineage>
</organism>
<evidence type="ECO:0000313" key="4">
    <source>
        <dbReference type="Proteomes" id="UP001168540"/>
    </source>
</evidence>
<keyword evidence="1 3" id="KW-0560">Oxidoreductase</keyword>
<dbReference type="InterPro" id="IPR012349">
    <property type="entry name" value="Split_barrel_FMN-bd"/>
</dbReference>
<sequence>MDTQLKTFILEIMATSRDMSLATLREDGYPQANLVSYANDDFLIYFATARDSSKVRNISFCEKVSLTINTPYNAWPELRALSMAATAQILPDDSAECAHAVSLLAQKFSNVWDMVPQDQTGQTLVIRLQPWLISALDYRQGFGHTTLVSVPGFKPVTGS</sequence>
<dbReference type="EC" id="1.4.3.5" evidence="3"/>
<dbReference type="InterPro" id="IPR011576">
    <property type="entry name" value="Pyridox_Oxase_N"/>
</dbReference>
<feature type="domain" description="Pyridoxamine 5'-phosphate oxidase N-terminal" evidence="2">
    <location>
        <begin position="10"/>
        <end position="112"/>
    </location>
</feature>
<dbReference type="Proteomes" id="UP001168540">
    <property type="component" value="Unassembled WGS sequence"/>
</dbReference>
<reference evidence="3" key="1">
    <citation type="submission" date="2023-06" db="EMBL/GenBank/DDBJ databases">
        <authorList>
            <person name="Zhang S."/>
        </authorList>
    </citation>
    <scope>NUCLEOTIDE SEQUENCE</scope>
    <source>
        <strain evidence="3">SG2303</strain>
    </source>
</reference>
<accession>A0ABT7XI95</accession>
<keyword evidence="4" id="KW-1185">Reference proteome</keyword>